<evidence type="ECO:0000256" key="4">
    <source>
        <dbReference type="ARBA" id="ARBA00023284"/>
    </source>
</evidence>
<name>A0ABY3YNM6_9FLAO</name>
<dbReference type="PROSITE" id="PS00194">
    <property type="entry name" value="THIOREDOXIN_1"/>
    <property type="match status" value="1"/>
</dbReference>
<gene>
    <name evidence="6" type="ORF">MQE36_00050</name>
</gene>
<accession>A0ABY3YNM6</accession>
<dbReference type="PANTHER" id="PTHR42852">
    <property type="entry name" value="THIOL:DISULFIDE INTERCHANGE PROTEIN DSBE"/>
    <property type="match status" value="1"/>
</dbReference>
<dbReference type="PANTHER" id="PTHR42852:SF6">
    <property type="entry name" value="THIOL:DISULFIDE INTERCHANGE PROTEIN DSBE"/>
    <property type="match status" value="1"/>
</dbReference>
<evidence type="ECO:0000256" key="1">
    <source>
        <dbReference type="ARBA" id="ARBA00004196"/>
    </source>
</evidence>
<evidence type="ECO:0000313" key="6">
    <source>
        <dbReference type="EMBL" id="UNY98763.1"/>
    </source>
</evidence>
<dbReference type="RefSeq" id="WP_242937169.1">
    <property type="nucleotide sequence ID" value="NZ_CP094326.1"/>
</dbReference>
<dbReference type="EMBL" id="CP094326">
    <property type="protein sequence ID" value="UNY98763.1"/>
    <property type="molecule type" value="Genomic_DNA"/>
</dbReference>
<evidence type="ECO:0000256" key="2">
    <source>
        <dbReference type="ARBA" id="ARBA00022748"/>
    </source>
</evidence>
<sequence length="387" mass="44172">MKLKTQYLSFIACAISLTIWVGCTSEKQRLVKIQGEINGLKSEKVILLNPYFQPVDTVISREGHFEFAIQAREDGPVYREIYIPSLGNLNYSQTRNRIGFFTDGKVVVLKAGIDKGSLQHIEVSGSPAYEEMNLLDKNFPASIALDRYSEEYNAAFKAYNEVEQSEENRKRLNYYSAIIDSLFKVKRENIIAAIDHNKNSTALSFIVYNNFRNEPTGFLKDIINRFSPSAQKRFYLKALNDKVKLQEASDVGAAAPDFSLETSEGKQLQLSSFRGKFVLMDFWASWCGPCKKEIPNVIENYKRFKDNGLEVLAISIDDSEEKWEKGMAEANMPYHQLLDRNKHTMDIYQYRGIPYMVLVDPKGVIIAKGDALRGEALEKTLNKFLKE</sequence>
<dbReference type="InterPro" id="IPR050553">
    <property type="entry name" value="Thioredoxin_ResA/DsbE_sf"/>
</dbReference>
<evidence type="ECO:0000259" key="5">
    <source>
        <dbReference type="PROSITE" id="PS51352"/>
    </source>
</evidence>
<dbReference type="InterPro" id="IPR017937">
    <property type="entry name" value="Thioredoxin_CS"/>
</dbReference>
<evidence type="ECO:0000313" key="7">
    <source>
        <dbReference type="Proteomes" id="UP000829476"/>
    </source>
</evidence>
<dbReference type="InterPro" id="IPR013766">
    <property type="entry name" value="Thioredoxin_domain"/>
</dbReference>
<keyword evidence="3" id="KW-1015">Disulfide bond</keyword>
<dbReference type="CDD" id="cd02966">
    <property type="entry name" value="TlpA_like_family"/>
    <property type="match status" value="1"/>
</dbReference>
<dbReference type="PROSITE" id="PS51257">
    <property type="entry name" value="PROKAR_LIPOPROTEIN"/>
    <property type="match status" value="1"/>
</dbReference>
<dbReference type="InterPro" id="IPR036249">
    <property type="entry name" value="Thioredoxin-like_sf"/>
</dbReference>
<keyword evidence="2" id="KW-0201">Cytochrome c-type biogenesis</keyword>
<dbReference type="Proteomes" id="UP000829476">
    <property type="component" value="Chromosome"/>
</dbReference>
<dbReference type="Gene3D" id="3.40.30.10">
    <property type="entry name" value="Glutaredoxin"/>
    <property type="match status" value="1"/>
</dbReference>
<dbReference type="SUPFAM" id="SSF52833">
    <property type="entry name" value="Thioredoxin-like"/>
    <property type="match status" value="1"/>
</dbReference>
<proteinExistence type="predicted"/>
<dbReference type="InterPro" id="IPR000866">
    <property type="entry name" value="AhpC/TSA"/>
</dbReference>
<organism evidence="6 7">
    <name type="scientific">Zhouia spongiae</name>
    <dbReference type="NCBI Taxonomy" id="2202721"/>
    <lineage>
        <taxon>Bacteria</taxon>
        <taxon>Pseudomonadati</taxon>
        <taxon>Bacteroidota</taxon>
        <taxon>Flavobacteriia</taxon>
        <taxon>Flavobacteriales</taxon>
        <taxon>Flavobacteriaceae</taxon>
        <taxon>Zhouia</taxon>
    </lineage>
</organism>
<dbReference type="PROSITE" id="PS51352">
    <property type="entry name" value="THIOREDOXIN_2"/>
    <property type="match status" value="1"/>
</dbReference>
<reference evidence="6 7" key="1">
    <citation type="journal article" date="2018" name="Int. J. Syst. Evol. Microbiol.">
        <title>Zhouia spongiae sp. nov., isolated from a marine sponge.</title>
        <authorList>
            <person name="Zhuang L."/>
            <person name="Lin B."/>
            <person name="Qin F."/>
            <person name="Luo L."/>
        </authorList>
    </citation>
    <scope>NUCLEOTIDE SEQUENCE [LARGE SCALE GENOMIC DNA]</scope>
    <source>
        <strain evidence="6 7">HN-Y44</strain>
    </source>
</reference>
<protein>
    <submittedName>
        <fullName evidence="6">AhpC/TSA family protein</fullName>
    </submittedName>
</protein>
<keyword evidence="7" id="KW-1185">Reference proteome</keyword>
<comment type="subcellular location">
    <subcellularLocation>
        <location evidence="1">Cell envelope</location>
    </subcellularLocation>
</comment>
<evidence type="ECO:0000256" key="3">
    <source>
        <dbReference type="ARBA" id="ARBA00023157"/>
    </source>
</evidence>
<feature type="domain" description="Thioredoxin" evidence="5">
    <location>
        <begin position="249"/>
        <end position="387"/>
    </location>
</feature>
<keyword evidence="4" id="KW-0676">Redox-active center</keyword>
<dbReference type="Pfam" id="PF00578">
    <property type="entry name" value="AhpC-TSA"/>
    <property type="match status" value="1"/>
</dbReference>